<feature type="coiled-coil region" evidence="1">
    <location>
        <begin position="134"/>
        <end position="298"/>
    </location>
</feature>
<dbReference type="EMBL" id="MWQY01000007">
    <property type="protein sequence ID" value="ORC35930.1"/>
    <property type="molecule type" value="Genomic_DNA"/>
</dbReference>
<accession>A0A1Y1RZ59</accession>
<comment type="caution">
    <text evidence="3">The sequence shown here is derived from an EMBL/GenBank/DDBJ whole genome shotgun (WGS) entry which is preliminary data.</text>
</comment>
<keyword evidence="2" id="KW-1133">Transmembrane helix</keyword>
<dbReference type="STRING" id="1963862.B4O97_07630"/>
<keyword evidence="2" id="KW-0472">Membrane</keyword>
<feature type="coiled-coil region" evidence="1">
    <location>
        <begin position="518"/>
        <end position="546"/>
    </location>
</feature>
<protein>
    <submittedName>
        <fullName evidence="3">Uncharacterized protein</fullName>
    </submittedName>
</protein>
<feature type="transmembrane region" description="Helical" evidence="2">
    <location>
        <begin position="87"/>
        <end position="108"/>
    </location>
</feature>
<name>A0A1Y1RZ59_9SPIO</name>
<dbReference type="RefSeq" id="WP_083049733.1">
    <property type="nucleotide sequence ID" value="NZ_MWQY01000007.1"/>
</dbReference>
<dbReference type="AlphaFoldDB" id="A0A1Y1RZ59"/>
<keyword evidence="4" id="KW-1185">Reference proteome</keyword>
<organism evidence="3 4">
    <name type="scientific">Marispirochaeta aestuarii</name>
    <dbReference type="NCBI Taxonomy" id="1963862"/>
    <lineage>
        <taxon>Bacteria</taxon>
        <taxon>Pseudomonadati</taxon>
        <taxon>Spirochaetota</taxon>
        <taxon>Spirochaetia</taxon>
        <taxon>Spirochaetales</taxon>
        <taxon>Spirochaetaceae</taxon>
        <taxon>Marispirochaeta</taxon>
    </lineage>
</organism>
<evidence type="ECO:0000313" key="3">
    <source>
        <dbReference type="EMBL" id="ORC35930.1"/>
    </source>
</evidence>
<evidence type="ECO:0000256" key="1">
    <source>
        <dbReference type="SAM" id="Coils"/>
    </source>
</evidence>
<evidence type="ECO:0000313" key="4">
    <source>
        <dbReference type="Proteomes" id="UP000192343"/>
    </source>
</evidence>
<sequence>MGSLLSRARMLRERPLHPSQGLLRKARSLQERITGRPSADIESLDPRRTKEQEIMAEMDSILEQNRLAITDETLKFSALSSGARFPVILNLTAAVLMLVVGTGLFFLFNRGEASQVDPAGRISSAESRIISAVREESRQELARKEEEINSINRQLRQAQEARVALIAETENELLRREAQLKEEMSRELEAERRRLLAAGLDQVDLDEQLSRYREQQQGEYEEQLAAVNAELEARLEERSAELNQQMEEYRQALSSARTEQESIQERLATARDEAARAVQEAGADRSAALNRLETLNRQQGQKTLVEEHLLSMYDGVNTQLQRGEYREASLQLDRIEEFINSSAAETIMVLNNRMEVEQFLLGSLRRLIAVEAGTGGELPRFGPLLASVSARVEEGNRLFSEGNLEEAGKAYTEALNTIPEIETGYARLQEIEEGQLARERSLLEERLAEGDRLYREARYQASVDRYREALGILERQAPPLDQLVTHLMDAGYHLRSENEAQPEPVIITRVIREEIPAEDTARIEKARAEEERRRLLLEQLDLLRSRYAEGSSTQESKASRQALITLLNTKLLIRQALASEEVRRQYPDLYRNADEVLDMYGVEQRREGKTEALRDVVAITDYLENNPSSSPPTATAESARQRELLLQFLENLKELLGEKPTKNPDYSSPEM</sequence>
<proteinExistence type="predicted"/>
<keyword evidence="2" id="KW-0812">Transmembrane</keyword>
<gene>
    <name evidence="3" type="ORF">B4O97_07630</name>
</gene>
<reference evidence="3 4" key="1">
    <citation type="submission" date="2017-03" db="EMBL/GenBank/DDBJ databases">
        <title>Draft Genome sequence of Marispirochaeta sp. strain JC444.</title>
        <authorList>
            <person name="Shivani Y."/>
            <person name="Subhash Y."/>
            <person name="Sasikala C."/>
            <person name="Ramana C."/>
        </authorList>
    </citation>
    <scope>NUCLEOTIDE SEQUENCE [LARGE SCALE GENOMIC DNA]</scope>
    <source>
        <strain evidence="3 4">JC444</strain>
    </source>
</reference>
<keyword evidence="1" id="KW-0175">Coiled coil</keyword>
<dbReference type="OrthoDB" id="9894923at2"/>
<dbReference type="Proteomes" id="UP000192343">
    <property type="component" value="Unassembled WGS sequence"/>
</dbReference>
<evidence type="ECO:0000256" key="2">
    <source>
        <dbReference type="SAM" id="Phobius"/>
    </source>
</evidence>